<dbReference type="EMBL" id="AUVB01000058">
    <property type="protein sequence ID" value="KGE03324.1"/>
    <property type="molecule type" value="Genomic_DNA"/>
</dbReference>
<evidence type="ECO:0000256" key="7">
    <source>
        <dbReference type="ARBA" id="ARBA00023065"/>
    </source>
</evidence>
<gene>
    <name evidence="16" type="ORF">HRUBRA_02074</name>
</gene>
<reference evidence="16 17" key="1">
    <citation type="journal article" date="2014" name="Genome Announc.">
        <title>Genome Sequence of Gammaproteobacterial Pseudohaliea rubra Type Strain DSM 19751, Isolated from Coastal Seawater of the Mediterranean Sea.</title>
        <authorList>
            <person name="Spring S."/>
            <person name="Fiebig A."/>
            <person name="Riedel T."/>
            <person name="Goker M."/>
            <person name="Klenk H.P."/>
        </authorList>
    </citation>
    <scope>NUCLEOTIDE SEQUENCE [LARGE SCALE GENOMIC DNA]</scope>
    <source>
        <strain evidence="16 17">DSM 19751</strain>
    </source>
</reference>
<keyword evidence="9 11" id="KW-0472">Membrane</keyword>
<keyword evidence="4" id="KW-0410">Iron transport</keyword>
<dbReference type="Pfam" id="PF00593">
    <property type="entry name" value="TonB_dep_Rec_b-barrel"/>
    <property type="match status" value="1"/>
</dbReference>
<keyword evidence="17" id="KW-1185">Reference proteome</keyword>
<dbReference type="PATRIC" id="fig|1265313.6.peg.2044"/>
<dbReference type="InterPro" id="IPR036942">
    <property type="entry name" value="Beta-barrel_TonB_sf"/>
</dbReference>
<dbReference type="AlphaFoldDB" id="A0A095WXG9"/>
<feature type="domain" description="TonB-dependent receptor plug" evidence="15">
    <location>
        <begin position="42"/>
        <end position="149"/>
    </location>
</feature>
<dbReference type="InterPro" id="IPR012910">
    <property type="entry name" value="Plug_dom"/>
</dbReference>
<evidence type="ECO:0000313" key="17">
    <source>
        <dbReference type="Proteomes" id="UP000029640"/>
    </source>
</evidence>
<comment type="subcellular location">
    <subcellularLocation>
        <location evidence="1 11">Cell outer membrane</location>
        <topology evidence="1 11">Multi-pass membrane protein</topology>
    </subcellularLocation>
</comment>
<keyword evidence="16" id="KW-0675">Receptor</keyword>
<evidence type="ECO:0000256" key="8">
    <source>
        <dbReference type="ARBA" id="ARBA00023077"/>
    </source>
</evidence>
<evidence type="ECO:0000256" key="1">
    <source>
        <dbReference type="ARBA" id="ARBA00004571"/>
    </source>
</evidence>
<keyword evidence="8 12" id="KW-0798">TonB box</keyword>
<dbReference type="Proteomes" id="UP000029640">
    <property type="component" value="Unassembled WGS sequence"/>
</dbReference>
<sequence length="761" mass="83049">MIRKPAQALTLPALLVLSAHAAAQPGLLEEVVVTAQKRTESLTDVPISIGVMSAEALQKTGVRQLREVAEFVPNLTISSGNDSSTAVRIRGVGTNTRNIGFDTRVGVYVDGVYMGQSLAQNLDILDLDRVEVVRGPQGTQFGRNTVAGAINMITTKPTDEFELELLGEVGNYDSYRVGAIVNLPLSDSLAARVSVIDHARDGLVDNITTGTDHNERDGTTLRGQLAWRGERVDVTLAADYTESDRVSFFGEAVTDWSGSVPTTEAPGRFAIANNVDNYEEREIWGTSLNVDVALGDYSFTSITAYRDNSIDRGQDTDHSSQDLLRVVYPDAYEQLTQEFQLFSPDTGRLKYVAGLYFYREEATSTRRAIVGRDIGTVFQVLAPPLAPAGPLFENSFAGTFGAVDTDSWAVYLNGTYELTDRWTLGFGARYTDEQREVDYDLVGSVIDLGGPQVPTAAVFGVAVGPVVDGLTVLNFQDKQDFDDFSPMLSLSYALTENSNVYLKYAEGFKSGGFNVDFVSGDLLADGIDFDPETVESWELGIKGESADRSLRYSVSAFYMEFEDYQLNQFIQLSNNTSAITIQNAAKVVSEGLEAELTWYPTAAFMVQGSVGYNNAEFDAFPNGGSVRNPAGVGADLAGNKLPQAPEWSSALALQYNLPLAGTGGELVTRVDWTYTDEYFTTEDNVSVTNPGSSIPWGKIDSYSLVNGRVGFESGDSWSVYLWGRNLLDEDYSFDWPSDFLGTSANFPGDPRTYGVEVTWRM</sequence>
<dbReference type="Gene3D" id="2.40.170.20">
    <property type="entry name" value="TonB-dependent receptor, beta-barrel domain"/>
    <property type="match status" value="1"/>
</dbReference>
<dbReference type="GO" id="GO:0006826">
    <property type="term" value="P:iron ion transport"/>
    <property type="evidence" value="ECO:0007669"/>
    <property type="project" value="UniProtKB-KW"/>
</dbReference>
<keyword evidence="6" id="KW-0408">Iron</keyword>
<name>A0A095WXG9_9GAMM</name>
<dbReference type="PANTHER" id="PTHR32552">
    <property type="entry name" value="FERRICHROME IRON RECEPTOR-RELATED"/>
    <property type="match status" value="1"/>
</dbReference>
<evidence type="ECO:0000259" key="15">
    <source>
        <dbReference type="Pfam" id="PF07715"/>
    </source>
</evidence>
<keyword evidence="13" id="KW-0732">Signal</keyword>
<keyword evidence="10 11" id="KW-0998">Cell outer membrane</keyword>
<evidence type="ECO:0000256" key="9">
    <source>
        <dbReference type="ARBA" id="ARBA00023136"/>
    </source>
</evidence>
<evidence type="ECO:0000256" key="5">
    <source>
        <dbReference type="ARBA" id="ARBA00022692"/>
    </source>
</evidence>
<dbReference type="Pfam" id="PF07715">
    <property type="entry name" value="Plug"/>
    <property type="match status" value="1"/>
</dbReference>
<evidence type="ECO:0000313" key="16">
    <source>
        <dbReference type="EMBL" id="KGE03324.1"/>
    </source>
</evidence>
<dbReference type="RefSeq" id="WP_035517354.1">
    <property type="nucleotide sequence ID" value="NZ_KN234778.1"/>
</dbReference>
<dbReference type="HOGENOM" id="CLU_008287_15_0_6"/>
<dbReference type="PROSITE" id="PS52016">
    <property type="entry name" value="TONB_DEPENDENT_REC_3"/>
    <property type="match status" value="1"/>
</dbReference>
<proteinExistence type="inferred from homology"/>
<keyword evidence="7" id="KW-0406">Ion transport</keyword>
<dbReference type="PANTHER" id="PTHR32552:SF81">
    <property type="entry name" value="TONB-DEPENDENT OUTER MEMBRANE RECEPTOR"/>
    <property type="match status" value="1"/>
</dbReference>
<evidence type="ECO:0000256" key="13">
    <source>
        <dbReference type="SAM" id="SignalP"/>
    </source>
</evidence>
<evidence type="ECO:0000259" key="14">
    <source>
        <dbReference type="Pfam" id="PF00593"/>
    </source>
</evidence>
<dbReference type="CDD" id="cd01347">
    <property type="entry name" value="ligand_gated_channel"/>
    <property type="match status" value="1"/>
</dbReference>
<protein>
    <submittedName>
        <fullName evidence="16">TonB-dependent receptor</fullName>
    </submittedName>
</protein>
<keyword evidence="3 11" id="KW-1134">Transmembrane beta strand</keyword>
<comment type="similarity">
    <text evidence="11 12">Belongs to the TonB-dependent receptor family.</text>
</comment>
<keyword evidence="2 11" id="KW-0813">Transport</keyword>
<dbReference type="InterPro" id="IPR039426">
    <property type="entry name" value="TonB-dep_rcpt-like"/>
</dbReference>
<comment type="caution">
    <text evidence="16">The sequence shown here is derived from an EMBL/GenBank/DDBJ whole genome shotgun (WGS) entry which is preliminary data.</text>
</comment>
<dbReference type="STRING" id="1265313.HRUBRA_02074"/>
<dbReference type="InterPro" id="IPR000531">
    <property type="entry name" value="Beta-barrel_TonB"/>
</dbReference>
<evidence type="ECO:0000256" key="3">
    <source>
        <dbReference type="ARBA" id="ARBA00022452"/>
    </source>
</evidence>
<evidence type="ECO:0000256" key="12">
    <source>
        <dbReference type="RuleBase" id="RU003357"/>
    </source>
</evidence>
<evidence type="ECO:0000256" key="10">
    <source>
        <dbReference type="ARBA" id="ARBA00023237"/>
    </source>
</evidence>
<feature type="domain" description="TonB-dependent receptor-like beta-barrel" evidence="14">
    <location>
        <begin position="229"/>
        <end position="726"/>
    </location>
</feature>
<evidence type="ECO:0000256" key="4">
    <source>
        <dbReference type="ARBA" id="ARBA00022496"/>
    </source>
</evidence>
<dbReference type="eggNOG" id="COG4774">
    <property type="taxonomic scope" value="Bacteria"/>
</dbReference>
<keyword evidence="5 11" id="KW-0812">Transmembrane</keyword>
<feature type="chain" id="PRO_5001913746" evidence="13">
    <location>
        <begin position="22"/>
        <end position="761"/>
    </location>
</feature>
<dbReference type="GO" id="GO:0009279">
    <property type="term" value="C:cell outer membrane"/>
    <property type="evidence" value="ECO:0007669"/>
    <property type="project" value="UniProtKB-SubCell"/>
</dbReference>
<organism evidence="16 17">
    <name type="scientific">Pseudohaliea rubra DSM 19751</name>
    <dbReference type="NCBI Taxonomy" id="1265313"/>
    <lineage>
        <taxon>Bacteria</taxon>
        <taxon>Pseudomonadati</taxon>
        <taxon>Pseudomonadota</taxon>
        <taxon>Gammaproteobacteria</taxon>
        <taxon>Cellvibrionales</taxon>
        <taxon>Halieaceae</taxon>
        <taxon>Pseudohaliea</taxon>
    </lineage>
</organism>
<accession>A0A095WXG9</accession>
<evidence type="ECO:0000256" key="2">
    <source>
        <dbReference type="ARBA" id="ARBA00022448"/>
    </source>
</evidence>
<evidence type="ECO:0000256" key="11">
    <source>
        <dbReference type="PROSITE-ProRule" id="PRU01360"/>
    </source>
</evidence>
<evidence type="ECO:0000256" key="6">
    <source>
        <dbReference type="ARBA" id="ARBA00023004"/>
    </source>
</evidence>
<feature type="signal peptide" evidence="13">
    <location>
        <begin position="1"/>
        <end position="21"/>
    </location>
</feature>
<dbReference type="SUPFAM" id="SSF56935">
    <property type="entry name" value="Porins"/>
    <property type="match status" value="1"/>
</dbReference>